<gene>
    <name evidence="11" type="primary">LOC107597697</name>
</gene>
<name>A0A672LZJ3_SINGR</name>
<dbReference type="GO" id="GO:0006750">
    <property type="term" value="P:glutathione biosynthetic process"/>
    <property type="evidence" value="ECO:0007669"/>
    <property type="project" value="UniProtKB-UniRule"/>
</dbReference>
<evidence type="ECO:0000313" key="12">
    <source>
        <dbReference type="Proteomes" id="UP000472262"/>
    </source>
</evidence>
<evidence type="ECO:0000256" key="6">
    <source>
        <dbReference type="ARBA" id="ARBA00022741"/>
    </source>
</evidence>
<dbReference type="GO" id="GO:0005524">
    <property type="term" value="F:ATP binding"/>
    <property type="evidence" value="ECO:0007669"/>
    <property type="project" value="UniProtKB-UniRule"/>
</dbReference>
<evidence type="ECO:0000256" key="2">
    <source>
        <dbReference type="ARBA" id="ARBA00008100"/>
    </source>
</evidence>
<dbReference type="Pfam" id="PF03074">
    <property type="entry name" value="GCS"/>
    <property type="match status" value="1"/>
</dbReference>
<comment type="similarity">
    <text evidence="2 10">Belongs to the glutamate--cysteine ligase type 3 family.</text>
</comment>
<dbReference type="AlphaFoldDB" id="A0A672LZJ3"/>
<keyword evidence="7 10" id="KW-0067">ATP-binding</keyword>
<evidence type="ECO:0000256" key="4">
    <source>
        <dbReference type="ARBA" id="ARBA00022598"/>
    </source>
</evidence>
<dbReference type="GO" id="GO:0017109">
    <property type="term" value="C:glutamate-cysteine ligase complex"/>
    <property type="evidence" value="ECO:0007669"/>
    <property type="project" value="TreeGrafter"/>
</dbReference>
<evidence type="ECO:0000256" key="1">
    <source>
        <dbReference type="ARBA" id="ARBA00005006"/>
    </source>
</evidence>
<keyword evidence="5 10" id="KW-0317">Glutathione biosynthesis</keyword>
<evidence type="ECO:0000256" key="8">
    <source>
        <dbReference type="ARBA" id="ARBA00030585"/>
    </source>
</evidence>
<keyword evidence="4 10" id="KW-0436">Ligase</keyword>
<comment type="catalytic activity">
    <reaction evidence="10">
        <text>L-cysteine + L-glutamate + ATP = gamma-L-glutamyl-L-cysteine + ADP + phosphate + H(+)</text>
        <dbReference type="Rhea" id="RHEA:13285"/>
        <dbReference type="ChEBI" id="CHEBI:15378"/>
        <dbReference type="ChEBI" id="CHEBI:29985"/>
        <dbReference type="ChEBI" id="CHEBI:30616"/>
        <dbReference type="ChEBI" id="CHEBI:35235"/>
        <dbReference type="ChEBI" id="CHEBI:43474"/>
        <dbReference type="ChEBI" id="CHEBI:58173"/>
        <dbReference type="ChEBI" id="CHEBI:456216"/>
        <dbReference type="EC" id="6.3.2.2"/>
    </reaction>
</comment>
<organism evidence="11 12">
    <name type="scientific">Sinocyclocheilus grahami</name>
    <name type="common">Dianchi golden-line fish</name>
    <name type="synonym">Barbus grahami</name>
    <dbReference type="NCBI Taxonomy" id="75366"/>
    <lineage>
        <taxon>Eukaryota</taxon>
        <taxon>Metazoa</taxon>
        <taxon>Chordata</taxon>
        <taxon>Craniata</taxon>
        <taxon>Vertebrata</taxon>
        <taxon>Euteleostomi</taxon>
        <taxon>Actinopterygii</taxon>
        <taxon>Neopterygii</taxon>
        <taxon>Teleostei</taxon>
        <taxon>Ostariophysi</taxon>
        <taxon>Cypriniformes</taxon>
        <taxon>Cyprinidae</taxon>
        <taxon>Cyprininae</taxon>
        <taxon>Sinocyclocheilus</taxon>
    </lineage>
</organism>
<dbReference type="Gene3D" id="3.30.590.50">
    <property type="match status" value="2"/>
</dbReference>
<evidence type="ECO:0000256" key="10">
    <source>
        <dbReference type="RuleBase" id="RU367135"/>
    </source>
</evidence>
<keyword evidence="6 10" id="KW-0547">Nucleotide-binding</keyword>
<evidence type="ECO:0000256" key="5">
    <source>
        <dbReference type="ARBA" id="ARBA00022684"/>
    </source>
</evidence>
<reference evidence="11" key="1">
    <citation type="submission" date="2025-08" db="UniProtKB">
        <authorList>
            <consortium name="Ensembl"/>
        </authorList>
    </citation>
    <scope>IDENTIFICATION</scope>
</reference>
<evidence type="ECO:0000256" key="9">
    <source>
        <dbReference type="ARBA" id="ARBA00032122"/>
    </source>
</evidence>
<sequence length="545" mass="62194">MGLLSQGSPLNWEETKKHADHVRKHGILQFLNIYNKVKERQKDVLKWGDEVEYMLVEMDDKNEKVRLVLNGKDVLEILQEKGEKINPNHPTLWRPEYGSYMIEGTPGQPYGGTMSEFNTVEDNMGKRRREAASVLNKNETLLTVTSFPRLGCPGFTQPEYKPTPVEKGVSKSLFFPDEAINRHPRFSTLTRNIRHRRGEKVAINVPIFKDKNTPSPFVETFPEDDGEAARAALPDHIYMDAMGFGMGNCCLQVKCIFLPETGSLLPLTSYMALSAASPFYRGFVSDIDCRWGVISASVDDRTREERGLEPLKNNKFKINKSRYDSIDSYLSCCGEKYNDIELTIDEDINKQLLDAGIDKLLAQHIAHLFIRDPLSLFQEKIHLDDENESDHFENLQSTNWQTMRFKPPPPNSDIGWRVEFRPMEVQLTDFENSAYVVFIVLLTRVILSYKLDFLIPLSKVDENMKVAQKRNAVQEGMFYFRKDAFKGCNPVLEPPSTAQNGVESEAKDSEEFTLMSIDTIINGKVSVSLLFNFTFQRVSTIGLSV</sequence>
<dbReference type="EC" id="6.3.2.2" evidence="3 10"/>
<dbReference type="SUPFAM" id="SSF55931">
    <property type="entry name" value="Glutamine synthetase/guanido kinase"/>
    <property type="match status" value="1"/>
</dbReference>
<dbReference type="GO" id="GO:0004357">
    <property type="term" value="F:glutamate-cysteine ligase activity"/>
    <property type="evidence" value="ECO:0007669"/>
    <property type="project" value="UniProtKB-UniRule"/>
</dbReference>
<keyword evidence="12" id="KW-1185">Reference proteome</keyword>
<dbReference type="PANTHER" id="PTHR11164">
    <property type="entry name" value="GLUTAMATE CYSTEINE LIGASE"/>
    <property type="match status" value="1"/>
</dbReference>
<proteinExistence type="inferred from homology"/>
<dbReference type="PANTHER" id="PTHR11164:SF0">
    <property type="entry name" value="GLUTAMATE--CYSTEINE LIGASE CATALYTIC SUBUNIT"/>
    <property type="match status" value="1"/>
</dbReference>
<dbReference type="FunFam" id="3.30.590.50:FF:000002">
    <property type="entry name" value="Glutamate--cysteine ligase catalytic subunit"/>
    <property type="match status" value="1"/>
</dbReference>
<dbReference type="Proteomes" id="UP000472262">
    <property type="component" value="Unassembled WGS sequence"/>
</dbReference>
<evidence type="ECO:0000256" key="7">
    <source>
        <dbReference type="ARBA" id="ARBA00022840"/>
    </source>
</evidence>
<evidence type="ECO:0000256" key="3">
    <source>
        <dbReference type="ARBA" id="ARBA00012220"/>
    </source>
</evidence>
<dbReference type="InterPro" id="IPR004308">
    <property type="entry name" value="GCS"/>
</dbReference>
<dbReference type="Ensembl" id="ENSSGRT00000031825.1">
    <property type="protein sequence ID" value="ENSSGRP00000029613.1"/>
    <property type="gene ID" value="ENSSGRG00000016734.1"/>
</dbReference>
<dbReference type="FunFam" id="3.30.590.50:FF:000003">
    <property type="entry name" value="Glutamate--cysteine ligase catalytic subunit"/>
    <property type="match status" value="1"/>
</dbReference>
<comment type="pathway">
    <text evidence="1 10">Sulfur metabolism; glutathione biosynthesis; glutathione from L-cysteine and L-glutamate: step 1/2.</text>
</comment>
<dbReference type="InterPro" id="IPR014746">
    <property type="entry name" value="Gln_synth/guanido_kin_cat_dom"/>
</dbReference>
<evidence type="ECO:0000313" key="11">
    <source>
        <dbReference type="Ensembl" id="ENSSGRP00000029613.1"/>
    </source>
</evidence>
<protein>
    <recommendedName>
        <fullName evidence="3 10">Glutamate--cysteine ligase</fullName>
        <ecNumber evidence="3 10">6.3.2.2</ecNumber>
    </recommendedName>
    <alternativeName>
        <fullName evidence="9 10">Gamma-ECS</fullName>
    </alternativeName>
    <alternativeName>
        <fullName evidence="8 10">Gamma-glutamylcysteine synthetase</fullName>
    </alternativeName>
</protein>
<reference evidence="11" key="2">
    <citation type="submission" date="2025-09" db="UniProtKB">
        <authorList>
            <consortium name="Ensembl"/>
        </authorList>
    </citation>
    <scope>IDENTIFICATION</scope>
</reference>
<dbReference type="UniPathway" id="UPA00142">
    <property type="reaction ID" value="UER00209"/>
</dbReference>
<accession>A0A672LZJ3</accession>